<dbReference type="PANTHER" id="PTHR30250:SF11">
    <property type="entry name" value="O-ANTIGEN TRANSPORTER-RELATED"/>
    <property type="match status" value="1"/>
</dbReference>
<feature type="transmembrane region" description="Helical" evidence="6">
    <location>
        <begin position="119"/>
        <end position="141"/>
    </location>
</feature>
<keyword evidence="5 6" id="KW-0472">Membrane</keyword>
<dbReference type="Pfam" id="PF01943">
    <property type="entry name" value="Polysacc_synt"/>
    <property type="match status" value="1"/>
</dbReference>
<dbReference type="Proteomes" id="UP000095228">
    <property type="component" value="Chromosome"/>
</dbReference>
<accession>A0A1D8AVR7</accession>
<feature type="transmembrane region" description="Helical" evidence="6">
    <location>
        <begin position="359"/>
        <end position="380"/>
    </location>
</feature>
<feature type="transmembrane region" description="Helical" evidence="6">
    <location>
        <begin position="215"/>
        <end position="235"/>
    </location>
</feature>
<evidence type="ECO:0000313" key="8">
    <source>
        <dbReference type="Proteomes" id="UP000095228"/>
    </source>
</evidence>
<dbReference type="GO" id="GO:0005886">
    <property type="term" value="C:plasma membrane"/>
    <property type="evidence" value="ECO:0007669"/>
    <property type="project" value="UniProtKB-SubCell"/>
</dbReference>
<dbReference type="InterPro" id="IPR002797">
    <property type="entry name" value="Polysacc_synth"/>
</dbReference>
<keyword evidence="8" id="KW-1185">Reference proteome</keyword>
<comment type="subcellular location">
    <subcellularLocation>
        <location evidence="1">Cell membrane</location>
        <topology evidence="1">Multi-pass membrane protein</topology>
    </subcellularLocation>
</comment>
<evidence type="ECO:0000256" key="3">
    <source>
        <dbReference type="ARBA" id="ARBA00022692"/>
    </source>
</evidence>
<keyword evidence="2" id="KW-1003">Cell membrane</keyword>
<dbReference type="EMBL" id="CP016094">
    <property type="protein sequence ID" value="AOS44989.1"/>
    <property type="molecule type" value="Genomic_DNA"/>
</dbReference>
<evidence type="ECO:0000256" key="2">
    <source>
        <dbReference type="ARBA" id="ARBA00022475"/>
    </source>
</evidence>
<proteinExistence type="predicted"/>
<dbReference type="STRING" id="1838286.Verru16b_02058"/>
<dbReference type="RefSeq" id="WP_069962187.1">
    <property type="nucleotide sequence ID" value="NZ_CP016094.1"/>
</dbReference>
<feature type="transmembrane region" description="Helical" evidence="6">
    <location>
        <begin position="148"/>
        <end position="171"/>
    </location>
</feature>
<feature type="transmembrane region" description="Helical" evidence="6">
    <location>
        <begin position="255"/>
        <end position="274"/>
    </location>
</feature>
<evidence type="ECO:0000313" key="7">
    <source>
        <dbReference type="EMBL" id="AOS44989.1"/>
    </source>
</evidence>
<feature type="transmembrane region" description="Helical" evidence="6">
    <location>
        <begin position="47"/>
        <end position="69"/>
    </location>
</feature>
<dbReference type="InterPro" id="IPR050833">
    <property type="entry name" value="Poly_Biosynth_Transport"/>
</dbReference>
<sequence>MIAGSGLLKLLSSAGLYGIANLVGALTPLIVLPVLSRSLSAGDLGRFALYQSALALALPGISMGVHGAVSRQYLNRDTIDFARYVSSLLAISLAAGTGTLVVLWMIGLFAPGVLGGNGVVFQYAVVSAIGLSLLQVFLAIVQMRQKHLLYAAIQCLVTGLLIAASMGAVAVRPDWQSVLRANMAAYGAIGLVVAGILFTQKLAAWRISKEYAVHALRFGAPLVPHLLAASVITMLDRFFIAHFHGVEAVAAYAVAYQVAVALNLACSSFGNAWAPWLMHQLHVRSAGTGARITRYLLVYFAGVVALGGVLWAVSPWIIALVGGDRYSAAYHWMPWLIAGFVFNGVSRALGVIPFYHGRTLALALATVGGAGTSVGLNVVLVPSLGAAGAAVAQCLGFLVTAVLTARLAVSLESLPWVAVIKSTFTRP</sequence>
<evidence type="ECO:0000256" key="5">
    <source>
        <dbReference type="ARBA" id="ARBA00023136"/>
    </source>
</evidence>
<keyword evidence="4 6" id="KW-1133">Transmembrane helix</keyword>
<reference evidence="7 8" key="1">
    <citation type="submission" date="2016-06" db="EMBL/GenBank/DDBJ databases">
        <title>Three novel species with peptidoglycan cell walls form the new genus Lacunisphaera gen. nov. in the family Opitutaceae of the verrucomicrobial subdivision 4.</title>
        <authorList>
            <person name="Rast P."/>
            <person name="Gloeckner I."/>
            <person name="Jogler M."/>
            <person name="Boedeker C."/>
            <person name="Jeske O."/>
            <person name="Wiegand S."/>
            <person name="Reinhardt R."/>
            <person name="Schumann P."/>
            <person name="Rohde M."/>
            <person name="Spring S."/>
            <person name="Gloeckner F.O."/>
            <person name="Jogler C."/>
        </authorList>
    </citation>
    <scope>NUCLEOTIDE SEQUENCE [LARGE SCALE GENOMIC DNA]</scope>
    <source>
        <strain evidence="7 8">IG16b</strain>
    </source>
</reference>
<organism evidence="7 8">
    <name type="scientific">Lacunisphaera limnophila</name>
    <dbReference type="NCBI Taxonomy" id="1838286"/>
    <lineage>
        <taxon>Bacteria</taxon>
        <taxon>Pseudomonadati</taxon>
        <taxon>Verrucomicrobiota</taxon>
        <taxon>Opitutia</taxon>
        <taxon>Opitutales</taxon>
        <taxon>Opitutaceae</taxon>
        <taxon>Lacunisphaera</taxon>
    </lineage>
</organism>
<keyword evidence="3 6" id="KW-0812">Transmembrane</keyword>
<dbReference type="KEGG" id="obg:Verru16b_02058"/>
<dbReference type="PANTHER" id="PTHR30250">
    <property type="entry name" value="PST FAMILY PREDICTED COLANIC ACID TRANSPORTER"/>
    <property type="match status" value="1"/>
</dbReference>
<feature type="transmembrane region" description="Helical" evidence="6">
    <location>
        <begin position="81"/>
        <end position="107"/>
    </location>
</feature>
<feature type="transmembrane region" description="Helical" evidence="6">
    <location>
        <begin position="332"/>
        <end position="352"/>
    </location>
</feature>
<name>A0A1D8AVR7_9BACT</name>
<feature type="transmembrane region" description="Helical" evidence="6">
    <location>
        <begin position="386"/>
        <end position="409"/>
    </location>
</feature>
<evidence type="ECO:0000256" key="6">
    <source>
        <dbReference type="SAM" id="Phobius"/>
    </source>
</evidence>
<evidence type="ECO:0000256" key="1">
    <source>
        <dbReference type="ARBA" id="ARBA00004651"/>
    </source>
</evidence>
<gene>
    <name evidence="7" type="ORF">Verru16b_02058</name>
</gene>
<evidence type="ECO:0000256" key="4">
    <source>
        <dbReference type="ARBA" id="ARBA00022989"/>
    </source>
</evidence>
<feature type="transmembrane region" description="Helical" evidence="6">
    <location>
        <begin position="183"/>
        <end position="203"/>
    </location>
</feature>
<dbReference type="AlphaFoldDB" id="A0A1D8AVR7"/>
<protein>
    <submittedName>
        <fullName evidence="7">Polysaccharide biosynthesis protein</fullName>
    </submittedName>
</protein>
<feature type="transmembrane region" description="Helical" evidence="6">
    <location>
        <begin position="295"/>
        <end position="320"/>
    </location>
</feature>
<feature type="transmembrane region" description="Helical" evidence="6">
    <location>
        <begin position="14"/>
        <end position="35"/>
    </location>
</feature>